<evidence type="ECO:0000256" key="3">
    <source>
        <dbReference type="ARBA" id="ARBA00009409"/>
    </source>
</evidence>
<dbReference type="Pfam" id="PF06827">
    <property type="entry name" value="zf-FPG_IleRS"/>
    <property type="match status" value="1"/>
</dbReference>
<dbReference type="SUPFAM" id="SSF57716">
    <property type="entry name" value="Glucocorticoid receptor-like (DNA-binding domain)"/>
    <property type="match status" value="1"/>
</dbReference>
<evidence type="ECO:0000259" key="17">
    <source>
        <dbReference type="PROSITE" id="PS51068"/>
    </source>
</evidence>
<evidence type="ECO:0000313" key="18">
    <source>
        <dbReference type="EMBL" id="GAA5189312.1"/>
    </source>
</evidence>
<dbReference type="InterPro" id="IPR015886">
    <property type="entry name" value="H2TH_FPG"/>
</dbReference>
<feature type="domain" description="FPG-type" evidence="16">
    <location>
        <begin position="275"/>
        <end position="309"/>
    </location>
</feature>
<dbReference type="RefSeq" id="WP_345631934.1">
    <property type="nucleotide sequence ID" value="NZ_BAABJQ010000012.1"/>
</dbReference>
<evidence type="ECO:0000256" key="12">
    <source>
        <dbReference type="ARBA" id="ARBA00023268"/>
    </source>
</evidence>
<evidence type="ECO:0000256" key="11">
    <source>
        <dbReference type="ARBA" id="ARBA00023239"/>
    </source>
</evidence>
<evidence type="ECO:0000256" key="8">
    <source>
        <dbReference type="ARBA" id="ARBA00022833"/>
    </source>
</evidence>
<evidence type="ECO:0000256" key="2">
    <source>
        <dbReference type="ARBA" id="ARBA00001947"/>
    </source>
</evidence>
<evidence type="ECO:0000256" key="15">
    <source>
        <dbReference type="SAM" id="MobiDB-lite"/>
    </source>
</evidence>
<evidence type="ECO:0000256" key="1">
    <source>
        <dbReference type="ARBA" id="ARBA00001668"/>
    </source>
</evidence>
<gene>
    <name evidence="18" type="ORF">GCM10023322_41920</name>
</gene>
<name>A0ABP9RYW9_9ACTN</name>
<dbReference type="SUPFAM" id="SSF46946">
    <property type="entry name" value="S13-like H2TH domain"/>
    <property type="match status" value="1"/>
</dbReference>
<keyword evidence="5" id="KW-0227">DNA damage</keyword>
<dbReference type="PROSITE" id="PS51068">
    <property type="entry name" value="FPG_CAT"/>
    <property type="match status" value="1"/>
</dbReference>
<protein>
    <submittedName>
        <fullName evidence="18">Fpg/Nei family DNA glycosylase</fullName>
    </submittedName>
</protein>
<feature type="region of interest" description="Disordered" evidence="15">
    <location>
        <begin position="69"/>
        <end position="99"/>
    </location>
</feature>
<sequence length="324" mass="33916">MPELPEVEALAAYLRERAAGHTVERIDVSAISALKTYDPPVSAAAGLQIIGAGRHGKFLDVRLGHGPAAAGAPEAETPGGAPDAGAASGAPEAGAPGGATAGDELHLVVHLARAGWLHYRDAFTSTTPLKPGKGPIALRVRLDDGSGFDLTEAGTQKKLAAYLVRDPAEVPGVSRLGPDALDVSREEFERRLKARRGQVKGVLTEQEVIAGVGNAYSDEILHAAKLSPFAITDRLSPDAFDRLYEAMRSVLAGAVDRSVGQRAATLKGEKRSGLAVHNRTGLPCPVCGTTIREVSFADSSLQYCPGCQTAGKPLADRRLSRLVR</sequence>
<dbReference type="Pfam" id="PF06831">
    <property type="entry name" value="H2TH"/>
    <property type="match status" value="1"/>
</dbReference>
<dbReference type="InterPro" id="IPR000214">
    <property type="entry name" value="Znf_DNA_glyclase/AP_lyase"/>
</dbReference>
<dbReference type="Gene3D" id="3.20.190.10">
    <property type="entry name" value="MutM-like, N-terminal"/>
    <property type="match status" value="1"/>
</dbReference>
<dbReference type="InterPro" id="IPR010663">
    <property type="entry name" value="Znf_FPG/IleRS"/>
</dbReference>
<evidence type="ECO:0000256" key="13">
    <source>
        <dbReference type="ARBA" id="ARBA00023295"/>
    </source>
</evidence>
<dbReference type="InterPro" id="IPR010979">
    <property type="entry name" value="Ribosomal_uS13-like_H2TH"/>
</dbReference>
<feature type="domain" description="Formamidopyrimidine-DNA glycosylase catalytic" evidence="17">
    <location>
        <begin position="2"/>
        <end position="132"/>
    </location>
</feature>
<evidence type="ECO:0000256" key="14">
    <source>
        <dbReference type="PROSITE-ProRule" id="PRU00391"/>
    </source>
</evidence>
<keyword evidence="11" id="KW-0456">Lyase</keyword>
<keyword evidence="8" id="KW-0862">Zinc</keyword>
<keyword evidence="6 14" id="KW-0863">Zinc-finger</keyword>
<evidence type="ECO:0000256" key="10">
    <source>
        <dbReference type="ARBA" id="ARBA00023204"/>
    </source>
</evidence>
<comment type="catalytic activity">
    <reaction evidence="1">
        <text>Hydrolysis of DNA containing ring-opened 7-methylguanine residues, releasing 2,6-diamino-4-hydroxy-5-(N-methyl)formamidopyrimidine.</text>
        <dbReference type="EC" id="3.2.2.23"/>
    </reaction>
</comment>
<dbReference type="PANTHER" id="PTHR22993">
    <property type="entry name" value="FORMAMIDOPYRIMIDINE-DNA GLYCOSYLASE"/>
    <property type="match status" value="1"/>
</dbReference>
<keyword evidence="4" id="KW-0479">Metal-binding</keyword>
<evidence type="ECO:0000256" key="7">
    <source>
        <dbReference type="ARBA" id="ARBA00022801"/>
    </source>
</evidence>
<feature type="compositionally biased region" description="Low complexity" evidence="15">
    <location>
        <begin position="69"/>
        <end position="94"/>
    </location>
</feature>
<keyword evidence="10" id="KW-0234">DNA repair</keyword>
<dbReference type="InterPro" id="IPR035937">
    <property type="entry name" value="FPG_N"/>
</dbReference>
<dbReference type="Pfam" id="PF01149">
    <property type="entry name" value="Fapy_DNA_glyco"/>
    <property type="match status" value="1"/>
</dbReference>
<evidence type="ECO:0000256" key="9">
    <source>
        <dbReference type="ARBA" id="ARBA00023125"/>
    </source>
</evidence>
<keyword evidence="9" id="KW-0238">DNA-binding</keyword>
<evidence type="ECO:0000259" key="16">
    <source>
        <dbReference type="PROSITE" id="PS51066"/>
    </source>
</evidence>
<dbReference type="Gene3D" id="1.10.8.50">
    <property type="match status" value="1"/>
</dbReference>
<dbReference type="PROSITE" id="PS51066">
    <property type="entry name" value="ZF_FPG_2"/>
    <property type="match status" value="1"/>
</dbReference>
<comment type="similarity">
    <text evidence="3">Belongs to the FPG family.</text>
</comment>
<evidence type="ECO:0000256" key="4">
    <source>
        <dbReference type="ARBA" id="ARBA00022723"/>
    </source>
</evidence>
<evidence type="ECO:0000313" key="19">
    <source>
        <dbReference type="Proteomes" id="UP001501570"/>
    </source>
</evidence>
<comment type="cofactor">
    <cofactor evidence="2">
        <name>Zn(2+)</name>
        <dbReference type="ChEBI" id="CHEBI:29105"/>
    </cofactor>
</comment>
<keyword evidence="7" id="KW-0378">Hydrolase</keyword>
<dbReference type="CDD" id="cd08973">
    <property type="entry name" value="BaFpgNei_N_1"/>
    <property type="match status" value="1"/>
</dbReference>
<dbReference type="PANTHER" id="PTHR22993:SF9">
    <property type="entry name" value="FORMAMIDOPYRIMIDINE-DNA GLYCOSYLASE"/>
    <property type="match status" value="1"/>
</dbReference>
<keyword evidence="13" id="KW-0326">Glycosidase</keyword>
<reference evidence="19" key="1">
    <citation type="journal article" date="2019" name="Int. J. Syst. Evol. Microbiol.">
        <title>The Global Catalogue of Microorganisms (GCM) 10K type strain sequencing project: providing services to taxonomists for standard genome sequencing and annotation.</title>
        <authorList>
            <consortium name="The Broad Institute Genomics Platform"/>
            <consortium name="The Broad Institute Genome Sequencing Center for Infectious Disease"/>
            <person name="Wu L."/>
            <person name="Ma J."/>
        </authorList>
    </citation>
    <scope>NUCLEOTIDE SEQUENCE [LARGE SCALE GENOMIC DNA]</scope>
    <source>
        <strain evidence="19">JCM 18304</strain>
    </source>
</reference>
<dbReference type="SMART" id="SM01232">
    <property type="entry name" value="H2TH"/>
    <property type="match status" value="1"/>
</dbReference>
<comment type="caution">
    <text evidence="18">The sequence shown here is derived from an EMBL/GenBank/DDBJ whole genome shotgun (WGS) entry which is preliminary data.</text>
</comment>
<dbReference type="SUPFAM" id="SSF81624">
    <property type="entry name" value="N-terminal domain of MutM-like DNA repair proteins"/>
    <property type="match status" value="1"/>
</dbReference>
<organism evidence="18 19">
    <name type="scientific">Rugosimonospora acidiphila</name>
    <dbReference type="NCBI Taxonomy" id="556531"/>
    <lineage>
        <taxon>Bacteria</taxon>
        <taxon>Bacillati</taxon>
        <taxon>Actinomycetota</taxon>
        <taxon>Actinomycetes</taxon>
        <taxon>Micromonosporales</taxon>
        <taxon>Micromonosporaceae</taxon>
        <taxon>Rugosimonospora</taxon>
    </lineage>
</organism>
<accession>A0ABP9RYW9</accession>
<dbReference type="Proteomes" id="UP001501570">
    <property type="component" value="Unassembled WGS sequence"/>
</dbReference>
<evidence type="ECO:0000256" key="6">
    <source>
        <dbReference type="ARBA" id="ARBA00022771"/>
    </source>
</evidence>
<dbReference type="SMART" id="SM00898">
    <property type="entry name" value="Fapy_DNA_glyco"/>
    <property type="match status" value="1"/>
</dbReference>
<keyword evidence="12" id="KW-0511">Multifunctional enzyme</keyword>
<keyword evidence="19" id="KW-1185">Reference proteome</keyword>
<dbReference type="EMBL" id="BAABJQ010000012">
    <property type="protein sequence ID" value="GAA5189312.1"/>
    <property type="molecule type" value="Genomic_DNA"/>
</dbReference>
<evidence type="ECO:0000256" key="5">
    <source>
        <dbReference type="ARBA" id="ARBA00022763"/>
    </source>
</evidence>
<proteinExistence type="inferred from homology"/>
<dbReference type="InterPro" id="IPR012319">
    <property type="entry name" value="FPG_cat"/>
</dbReference>